<keyword evidence="6 7" id="KW-0472">Membrane</keyword>
<name>A0A401ISA3_9LACO</name>
<dbReference type="AlphaFoldDB" id="A0A401ISA3"/>
<dbReference type="PANTHER" id="PTHR30151:SF38">
    <property type="entry name" value="ALIPHATIC SULFONATES TRANSPORT PERMEASE PROTEIN SSUC-RELATED"/>
    <property type="match status" value="1"/>
</dbReference>
<dbReference type="SUPFAM" id="SSF161098">
    <property type="entry name" value="MetI-like"/>
    <property type="match status" value="1"/>
</dbReference>
<dbReference type="GO" id="GO:0005886">
    <property type="term" value="C:plasma membrane"/>
    <property type="evidence" value="ECO:0007669"/>
    <property type="project" value="UniProtKB-SubCell"/>
</dbReference>
<gene>
    <name evidence="9" type="primary">tauC</name>
    <name evidence="9" type="ORF">LFYK43_08670</name>
</gene>
<dbReference type="CDD" id="cd06261">
    <property type="entry name" value="TM_PBP2"/>
    <property type="match status" value="1"/>
</dbReference>
<accession>A0A401ISA3</accession>
<dbReference type="InterPro" id="IPR000515">
    <property type="entry name" value="MetI-like"/>
</dbReference>
<organism evidence="9 10">
    <name type="scientific">Ligilactobacillus salitolerans</name>
    <dbReference type="NCBI Taxonomy" id="1808352"/>
    <lineage>
        <taxon>Bacteria</taxon>
        <taxon>Bacillati</taxon>
        <taxon>Bacillota</taxon>
        <taxon>Bacilli</taxon>
        <taxon>Lactobacillales</taxon>
        <taxon>Lactobacillaceae</taxon>
        <taxon>Ligilactobacillus</taxon>
    </lineage>
</organism>
<evidence type="ECO:0000256" key="6">
    <source>
        <dbReference type="ARBA" id="ARBA00023136"/>
    </source>
</evidence>
<dbReference type="PROSITE" id="PS50928">
    <property type="entry name" value="ABC_TM1"/>
    <property type="match status" value="1"/>
</dbReference>
<evidence type="ECO:0000259" key="8">
    <source>
        <dbReference type="PROSITE" id="PS50928"/>
    </source>
</evidence>
<feature type="transmembrane region" description="Helical" evidence="7">
    <location>
        <begin position="167"/>
        <end position="184"/>
    </location>
</feature>
<feature type="transmembrane region" description="Helical" evidence="7">
    <location>
        <begin position="65"/>
        <end position="85"/>
    </location>
</feature>
<keyword evidence="5 7" id="KW-1133">Transmembrane helix</keyword>
<evidence type="ECO:0000256" key="5">
    <source>
        <dbReference type="ARBA" id="ARBA00022989"/>
    </source>
</evidence>
<feature type="transmembrane region" description="Helical" evidence="7">
    <location>
        <begin position="12"/>
        <end position="32"/>
    </location>
</feature>
<feature type="transmembrane region" description="Helical" evidence="7">
    <location>
        <begin position="223"/>
        <end position="241"/>
    </location>
</feature>
<keyword evidence="3" id="KW-1003">Cell membrane</keyword>
<comment type="subcellular location">
    <subcellularLocation>
        <location evidence="1 7">Cell membrane</location>
        <topology evidence="1 7">Multi-pass membrane protein</topology>
    </subcellularLocation>
</comment>
<feature type="transmembrane region" description="Helical" evidence="7">
    <location>
        <begin position="106"/>
        <end position="122"/>
    </location>
</feature>
<keyword evidence="2 7" id="KW-0813">Transport</keyword>
<reference evidence="9 10" key="1">
    <citation type="journal article" date="2019" name="Int. J. Syst. Evol. Microbiol.">
        <title>Lactobacillus salitolerans sp. nov., a novel lactic acid bacterium isolated from spent mushroom substrates.</title>
        <authorList>
            <person name="Tohno M."/>
            <person name="Tanizawa Y."/>
            <person name="Kojima Y."/>
            <person name="Sakamoto M."/>
            <person name="Nakamura Y."/>
            <person name="Ohkuma M."/>
            <person name="Kobayashi H."/>
        </authorList>
    </citation>
    <scope>NUCLEOTIDE SEQUENCE [LARGE SCALE GENOMIC DNA]</scope>
    <source>
        <strain evidence="9 10">YK43</strain>
    </source>
</reference>
<evidence type="ECO:0000256" key="7">
    <source>
        <dbReference type="RuleBase" id="RU363032"/>
    </source>
</evidence>
<protein>
    <submittedName>
        <fullName evidence="9">Nitrate/sulfonate/bicarbonate ABC transporter permease protein</fullName>
    </submittedName>
</protein>
<dbReference type="Gene3D" id="1.10.3720.10">
    <property type="entry name" value="MetI-like"/>
    <property type="match status" value="1"/>
</dbReference>
<feature type="transmembrane region" description="Helical" evidence="7">
    <location>
        <begin position="128"/>
        <end position="146"/>
    </location>
</feature>
<evidence type="ECO:0000256" key="1">
    <source>
        <dbReference type="ARBA" id="ARBA00004651"/>
    </source>
</evidence>
<evidence type="ECO:0000256" key="4">
    <source>
        <dbReference type="ARBA" id="ARBA00022692"/>
    </source>
</evidence>
<dbReference type="GO" id="GO:0042918">
    <property type="term" value="P:alkanesulfonate transmembrane transport"/>
    <property type="evidence" value="ECO:0007669"/>
    <property type="project" value="UniProtKB-ARBA"/>
</dbReference>
<dbReference type="Pfam" id="PF00528">
    <property type="entry name" value="BPD_transp_1"/>
    <property type="match status" value="1"/>
</dbReference>
<dbReference type="FunFam" id="1.10.3720.10:FF:000003">
    <property type="entry name" value="Aliphatic sulfonate ABC transporter permease"/>
    <property type="match status" value="1"/>
</dbReference>
<evidence type="ECO:0000256" key="2">
    <source>
        <dbReference type="ARBA" id="ARBA00022448"/>
    </source>
</evidence>
<keyword evidence="10" id="KW-1185">Reference proteome</keyword>
<sequence>MNKKSITIERMLPWLLPLGMVLIWESAVRLNIITLDLLPAPTEIFVDAWNLLRTGELQKNLSISLYRATVGFLLGGSIGFILGVLNGTSKVCRLLLDSTVQMLRNIPHLSLIPLLILFMGIGETSKVTLVAIGCLFPVYINTYHGITSIDPRLMEMGRSYGMSRVKLFTKIIFPSALPTILVGIRYALGVMWTTLIVAETVSSSSGIGYMANDAQQFTNMDTILLCIIIYALFGKISDLIAKNLEDWLLEWQS</sequence>
<evidence type="ECO:0000313" key="9">
    <source>
        <dbReference type="EMBL" id="GBG94408.1"/>
    </source>
</evidence>
<dbReference type="PANTHER" id="PTHR30151">
    <property type="entry name" value="ALKANE SULFONATE ABC TRANSPORTER-RELATED, MEMBRANE SUBUNIT"/>
    <property type="match status" value="1"/>
</dbReference>
<dbReference type="InterPro" id="IPR035906">
    <property type="entry name" value="MetI-like_sf"/>
</dbReference>
<evidence type="ECO:0000313" key="10">
    <source>
        <dbReference type="Proteomes" id="UP000286848"/>
    </source>
</evidence>
<keyword evidence="4 7" id="KW-0812">Transmembrane</keyword>
<proteinExistence type="inferred from homology"/>
<dbReference type="Proteomes" id="UP000286848">
    <property type="component" value="Unassembled WGS sequence"/>
</dbReference>
<evidence type="ECO:0000256" key="3">
    <source>
        <dbReference type="ARBA" id="ARBA00022475"/>
    </source>
</evidence>
<comment type="caution">
    <text evidence="9">The sequence shown here is derived from an EMBL/GenBank/DDBJ whole genome shotgun (WGS) entry which is preliminary data.</text>
</comment>
<feature type="domain" description="ABC transmembrane type-1" evidence="8">
    <location>
        <begin position="61"/>
        <end position="241"/>
    </location>
</feature>
<comment type="similarity">
    <text evidence="7">Belongs to the binding-protein-dependent transport system permease family.</text>
</comment>
<dbReference type="EMBL" id="BFFP01000010">
    <property type="protein sequence ID" value="GBG94408.1"/>
    <property type="molecule type" value="Genomic_DNA"/>
</dbReference>